<comment type="caution">
    <text evidence="1">The sequence shown here is derived from an EMBL/GenBank/DDBJ whole genome shotgun (WGS) entry which is preliminary data.</text>
</comment>
<dbReference type="AlphaFoldDB" id="F3PRU1"/>
<keyword evidence="2" id="KW-1185">Reference proteome</keyword>
<proteinExistence type="predicted"/>
<gene>
    <name evidence="1" type="ORF">HMPREF9446_01443</name>
</gene>
<dbReference type="EMBL" id="AFBN01000025">
    <property type="protein sequence ID" value="EGF58142.1"/>
    <property type="molecule type" value="Genomic_DNA"/>
</dbReference>
<organism evidence="1 2">
    <name type="scientific">Bacteroides fluxus YIT 12057</name>
    <dbReference type="NCBI Taxonomy" id="763034"/>
    <lineage>
        <taxon>Bacteria</taxon>
        <taxon>Pseudomonadati</taxon>
        <taxon>Bacteroidota</taxon>
        <taxon>Bacteroidia</taxon>
        <taxon>Bacteroidales</taxon>
        <taxon>Bacteroidaceae</taxon>
        <taxon>Bacteroides</taxon>
    </lineage>
</organism>
<dbReference type="HOGENOM" id="CLU_3004443_0_0_10"/>
<sequence>MDSVTGHWASDKVFCSLFLIAEQFVSYIQTICFPKLNVLFSLSELFVFLVGNTLFE</sequence>
<name>F3PRU1_9BACE</name>
<accession>F3PRU1</accession>
<evidence type="ECO:0000313" key="1">
    <source>
        <dbReference type="EMBL" id="EGF58142.1"/>
    </source>
</evidence>
<evidence type="ECO:0000313" key="2">
    <source>
        <dbReference type="Proteomes" id="UP000003416"/>
    </source>
</evidence>
<dbReference type="STRING" id="763034.HMPREF9446_01443"/>
<reference evidence="1 2" key="1">
    <citation type="submission" date="2011-02" db="EMBL/GenBank/DDBJ databases">
        <authorList>
            <person name="Weinstock G."/>
            <person name="Sodergren E."/>
            <person name="Clifton S."/>
            <person name="Fulton L."/>
            <person name="Fulton B."/>
            <person name="Courtney L."/>
            <person name="Fronick C."/>
            <person name="Harrison M."/>
            <person name="Strong C."/>
            <person name="Farmer C."/>
            <person name="Delahaunty K."/>
            <person name="Markovic C."/>
            <person name="Hall O."/>
            <person name="Minx P."/>
            <person name="Tomlinson C."/>
            <person name="Mitreva M."/>
            <person name="Hou S."/>
            <person name="Chen J."/>
            <person name="Wollam A."/>
            <person name="Pepin K.H."/>
            <person name="Johnson M."/>
            <person name="Bhonagiri V."/>
            <person name="Zhang X."/>
            <person name="Suruliraj S."/>
            <person name="Warren W."/>
            <person name="Chinwalla A."/>
            <person name="Mardis E.R."/>
            <person name="Wilson R.K."/>
        </authorList>
    </citation>
    <scope>NUCLEOTIDE SEQUENCE [LARGE SCALE GENOMIC DNA]</scope>
    <source>
        <strain evidence="1 2">YIT 12057</strain>
    </source>
</reference>
<protein>
    <submittedName>
        <fullName evidence="1">Uncharacterized protein</fullName>
    </submittedName>
</protein>
<dbReference type="Proteomes" id="UP000003416">
    <property type="component" value="Unassembled WGS sequence"/>
</dbReference>